<dbReference type="InterPro" id="IPR009080">
    <property type="entry name" value="tRNAsynth_Ia_anticodon-bd"/>
</dbReference>
<keyword evidence="5 9" id="KW-0067">ATP-binding</keyword>
<dbReference type="SUPFAM" id="SSF47323">
    <property type="entry name" value="Anticodon-binding domain of a subclass of class I aminoacyl-tRNA synthetases"/>
    <property type="match status" value="1"/>
</dbReference>
<dbReference type="InterPro" id="IPR013155">
    <property type="entry name" value="M/V/L/I-tRNA-synth_anticd-bd"/>
</dbReference>
<evidence type="ECO:0000256" key="5">
    <source>
        <dbReference type="ARBA" id="ARBA00022840"/>
    </source>
</evidence>
<keyword evidence="6 9" id="KW-0648">Protein biosynthesis</keyword>
<evidence type="ECO:0000259" key="10">
    <source>
        <dbReference type="Pfam" id="PF00133"/>
    </source>
</evidence>
<evidence type="ECO:0000256" key="9">
    <source>
        <dbReference type="RuleBase" id="RU363035"/>
    </source>
</evidence>
<dbReference type="EMBL" id="OU895879">
    <property type="protein sequence ID" value="CAG9806639.1"/>
    <property type="molecule type" value="Genomic_DNA"/>
</dbReference>
<dbReference type="Proteomes" id="UP001153620">
    <property type="component" value="Chromosome 3"/>
</dbReference>
<dbReference type="GO" id="GO:0032543">
    <property type="term" value="P:mitochondrial translation"/>
    <property type="evidence" value="ECO:0007669"/>
    <property type="project" value="TreeGrafter"/>
</dbReference>
<proteinExistence type="inferred from homology"/>
<dbReference type="Gene3D" id="1.10.10.830">
    <property type="entry name" value="Ile-tRNA synthetase CP2 domain-like"/>
    <property type="match status" value="1"/>
</dbReference>
<dbReference type="PANTHER" id="PTHR42765">
    <property type="entry name" value="SOLEUCYL-TRNA SYNTHETASE"/>
    <property type="match status" value="1"/>
</dbReference>
<dbReference type="PRINTS" id="PR00984">
    <property type="entry name" value="TRNASYNTHILE"/>
</dbReference>
<keyword evidence="4 9" id="KW-0547">Nucleotide-binding</keyword>
<dbReference type="GO" id="GO:0002161">
    <property type="term" value="F:aminoacyl-tRNA deacylase activity"/>
    <property type="evidence" value="ECO:0007669"/>
    <property type="project" value="InterPro"/>
</dbReference>
<dbReference type="GO" id="GO:0005739">
    <property type="term" value="C:mitochondrion"/>
    <property type="evidence" value="ECO:0007669"/>
    <property type="project" value="TreeGrafter"/>
</dbReference>
<reference evidence="12" key="1">
    <citation type="submission" date="2022-01" db="EMBL/GenBank/DDBJ databases">
        <authorList>
            <person name="King R."/>
        </authorList>
    </citation>
    <scope>NUCLEOTIDE SEQUENCE</scope>
</reference>
<sequence length="938" mass="108025">MIQNKARLTQISSKFWKILNREIKTKVDEVKKVKFTETINLPKTKFPARLNQQQRSDVEDVIRTRHLESLYEWQRNHLKSPNADYVLHDGPPYANGDLHMGHAINKVLKDIILKQKIMNGTRVHYKPGWDCHGLPIELKALGSTKNVSPIQIRQKAKTFAMEAVEKQKKSFESWGVTGSWNDQSQTYRTFDKSYIQNQLRMFYKMYQKGLIYRDFKPVYFSPSSGTALAEAELEYDDNFKSPSLYFRCEIVNSKDICGSEKLYALVWTTTPWTLPANQAICYSKDLMYYLVKINGTNFIICGETVDNLQKELETDIKIIKSIDVKELENLQYRHPINDDEILPFFESSHVQADKGTGLVHTAPSHGQDDFLVFLNKKIPLKCLVNVKGCYNKLAPEFLHDMEVLGDGNKSVIEYVESKNGIVKLNEYRHSYPIDWRTKSPVIILASEQWFINTDKIKSKAIQELEKVNIYPEKSSKISKSVLKTQLEKRPYWCISRQRSWGVPIPVMYDENKNAVISEELIENYVKMVEETGSIDFWWEKDTVDLLPSNLKQPNLKKGNDILDIWFDSGISWSQALENDKVADLYLEGVDQFTGWFQSSLMTSIGIRDIAPYKNIFVHGFTVDEKGRKMSKSLGNIISPDTIVKKYGTDVMRWWIAAHSTQHSMIPVSSKLLDDSANNLIKIRATLKYLLGIVGTDMNTTIDGTQLTHLDKFILHQLTDYVANVTSFYENFQFNRIIAMANNFVNTDLSSCYLHLIKDRLYCGYDMEHDQFRGILSNCYRQLSKTLYPIMPFLIEESWSYIQPSCSFYHSNLSDDQKWKFSDSKIIVDSALSVKKILCSSLTDMNTLRLNVTIEGNDESLKALKVLHPQLDTEIADSELCEILQVSSIILKSSAHRELQITHKTSEADVCPRCRRFAATNGICMRCENVLKSKNMPMS</sequence>
<dbReference type="InterPro" id="IPR001412">
    <property type="entry name" value="aa-tRNA-synth_I_CS"/>
</dbReference>
<accession>A0A9N9S0L4</accession>
<dbReference type="CDD" id="cd00818">
    <property type="entry name" value="IleRS_core"/>
    <property type="match status" value="1"/>
</dbReference>
<evidence type="ECO:0000256" key="6">
    <source>
        <dbReference type="ARBA" id="ARBA00022917"/>
    </source>
</evidence>
<evidence type="ECO:0000256" key="8">
    <source>
        <dbReference type="ARBA" id="ARBA00032665"/>
    </source>
</evidence>
<evidence type="ECO:0000256" key="3">
    <source>
        <dbReference type="ARBA" id="ARBA00022598"/>
    </source>
</evidence>
<evidence type="ECO:0000256" key="7">
    <source>
        <dbReference type="ARBA" id="ARBA00023146"/>
    </source>
</evidence>
<feature type="domain" description="Aminoacyl-tRNA synthetase class Ia" evidence="10">
    <location>
        <begin position="70"/>
        <end position="661"/>
    </location>
</feature>
<comment type="similarity">
    <text evidence="1 9">Belongs to the class-I aminoacyl-tRNA synthetase family.</text>
</comment>
<dbReference type="PANTHER" id="PTHR42765:SF1">
    <property type="entry name" value="ISOLEUCINE--TRNA LIGASE, MITOCHONDRIAL"/>
    <property type="match status" value="1"/>
</dbReference>
<dbReference type="EC" id="6.1.1.5" evidence="2"/>
<evidence type="ECO:0000313" key="12">
    <source>
        <dbReference type="EMBL" id="CAG9806639.1"/>
    </source>
</evidence>
<dbReference type="PROSITE" id="PS00178">
    <property type="entry name" value="AA_TRNA_LIGASE_I"/>
    <property type="match status" value="1"/>
</dbReference>
<evidence type="ECO:0000256" key="1">
    <source>
        <dbReference type="ARBA" id="ARBA00005594"/>
    </source>
</evidence>
<dbReference type="SUPFAM" id="SSF50677">
    <property type="entry name" value="ValRS/IleRS/LeuRS editing domain"/>
    <property type="match status" value="1"/>
</dbReference>
<reference evidence="12" key="2">
    <citation type="submission" date="2022-10" db="EMBL/GenBank/DDBJ databases">
        <authorList>
            <consortium name="ENA_rothamsted_submissions"/>
            <consortium name="culmorum"/>
            <person name="King R."/>
        </authorList>
    </citation>
    <scope>NUCLEOTIDE SEQUENCE</scope>
</reference>
<dbReference type="InterPro" id="IPR009008">
    <property type="entry name" value="Val/Leu/Ile-tRNA-synth_edit"/>
</dbReference>
<protein>
    <recommendedName>
        <fullName evidence="2">isoleucine--tRNA ligase</fullName>
        <ecNumber evidence="2">6.1.1.5</ecNumber>
    </recommendedName>
    <alternativeName>
        <fullName evidence="8">Isoleucyl-tRNA synthetase</fullName>
    </alternativeName>
</protein>
<evidence type="ECO:0000259" key="11">
    <source>
        <dbReference type="Pfam" id="PF08264"/>
    </source>
</evidence>
<dbReference type="Pfam" id="PF08264">
    <property type="entry name" value="Anticodon_1"/>
    <property type="match status" value="1"/>
</dbReference>
<dbReference type="GO" id="GO:0004822">
    <property type="term" value="F:isoleucine-tRNA ligase activity"/>
    <property type="evidence" value="ECO:0007669"/>
    <property type="project" value="UniProtKB-EC"/>
</dbReference>
<organism evidence="12 13">
    <name type="scientific">Chironomus riparius</name>
    <dbReference type="NCBI Taxonomy" id="315576"/>
    <lineage>
        <taxon>Eukaryota</taxon>
        <taxon>Metazoa</taxon>
        <taxon>Ecdysozoa</taxon>
        <taxon>Arthropoda</taxon>
        <taxon>Hexapoda</taxon>
        <taxon>Insecta</taxon>
        <taxon>Pterygota</taxon>
        <taxon>Neoptera</taxon>
        <taxon>Endopterygota</taxon>
        <taxon>Diptera</taxon>
        <taxon>Nematocera</taxon>
        <taxon>Chironomoidea</taxon>
        <taxon>Chironomidae</taxon>
        <taxon>Chironominae</taxon>
        <taxon>Chironomus</taxon>
    </lineage>
</organism>
<dbReference type="InterPro" id="IPR050081">
    <property type="entry name" value="Ile-tRNA_ligase"/>
</dbReference>
<dbReference type="InterPro" id="IPR002301">
    <property type="entry name" value="Ile-tRNA-ligase"/>
</dbReference>
<evidence type="ECO:0000256" key="2">
    <source>
        <dbReference type="ARBA" id="ARBA00013165"/>
    </source>
</evidence>
<dbReference type="Gene3D" id="3.40.50.620">
    <property type="entry name" value="HUPs"/>
    <property type="match status" value="2"/>
</dbReference>
<keyword evidence="3 9" id="KW-0436">Ligase</keyword>
<dbReference type="GO" id="GO:0005524">
    <property type="term" value="F:ATP binding"/>
    <property type="evidence" value="ECO:0007669"/>
    <property type="project" value="UniProtKB-KW"/>
</dbReference>
<dbReference type="Gene3D" id="1.10.730.20">
    <property type="match status" value="1"/>
</dbReference>
<dbReference type="InterPro" id="IPR014729">
    <property type="entry name" value="Rossmann-like_a/b/a_fold"/>
</dbReference>
<evidence type="ECO:0000256" key="4">
    <source>
        <dbReference type="ARBA" id="ARBA00022741"/>
    </source>
</evidence>
<gene>
    <name evidence="12" type="ORF">CHIRRI_LOCUS9494</name>
</gene>
<feature type="domain" description="Methionyl/Valyl/Leucyl/Isoleucyl-tRNA synthetase anticodon-binding" evidence="11">
    <location>
        <begin position="710"/>
        <end position="825"/>
    </location>
</feature>
<dbReference type="NCBIfam" id="TIGR00392">
    <property type="entry name" value="ileS"/>
    <property type="match status" value="1"/>
</dbReference>
<keyword evidence="13" id="KW-1185">Reference proteome</keyword>
<dbReference type="GO" id="GO:0006428">
    <property type="term" value="P:isoleucyl-tRNA aminoacylation"/>
    <property type="evidence" value="ECO:0007669"/>
    <property type="project" value="InterPro"/>
</dbReference>
<dbReference type="AlphaFoldDB" id="A0A9N9S0L4"/>
<dbReference type="SUPFAM" id="SSF52374">
    <property type="entry name" value="Nucleotidylyl transferase"/>
    <property type="match status" value="1"/>
</dbReference>
<dbReference type="OrthoDB" id="10264412at2759"/>
<dbReference type="InterPro" id="IPR002300">
    <property type="entry name" value="aa-tRNA-synth_Ia"/>
</dbReference>
<dbReference type="Pfam" id="PF00133">
    <property type="entry name" value="tRNA-synt_1"/>
    <property type="match status" value="1"/>
</dbReference>
<keyword evidence="7 9" id="KW-0030">Aminoacyl-tRNA synthetase</keyword>
<evidence type="ECO:0000313" key="13">
    <source>
        <dbReference type="Proteomes" id="UP001153620"/>
    </source>
</evidence>
<name>A0A9N9S0L4_9DIPT</name>